<dbReference type="GO" id="GO:0003677">
    <property type="term" value="F:DNA binding"/>
    <property type="evidence" value="ECO:0007669"/>
    <property type="project" value="UniProtKB-KW"/>
</dbReference>
<dbReference type="SUPFAM" id="SSF46785">
    <property type="entry name" value="Winged helix' DNA-binding domain"/>
    <property type="match status" value="1"/>
</dbReference>
<organism evidence="5 6">
    <name type="scientific">Neobacillus massiliamazoniensis</name>
    <dbReference type="NCBI Taxonomy" id="1499688"/>
    <lineage>
        <taxon>Bacteria</taxon>
        <taxon>Bacillati</taxon>
        <taxon>Bacillota</taxon>
        <taxon>Bacilli</taxon>
        <taxon>Bacillales</taxon>
        <taxon>Bacillaceae</taxon>
        <taxon>Neobacillus</taxon>
    </lineage>
</organism>
<dbReference type="InterPro" id="IPR000524">
    <property type="entry name" value="Tscrpt_reg_HTH_GntR"/>
</dbReference>
<dbReference type="SUPFAM" id="SSF48008">
    <property type="entry name" value="GntR ligand-binding domain-like"/>
    <property type="match status" value="1"/>
</dbReference>
<dbReference type="EMBL" id="CVRB01000001">
    <property type="protein sequence ID" value="CRK81250.1"/>
    <property type="molecule type" value="Genomic_DNA"/>
</dbReference>
<evidence type="ECO:0000256" key="2">
    <source>
        <dbReference type="ARBA" id="ARBA00023125"/>
    </source>
</evidence>
<keyword evidence="6" id="KW-1185">Reference proteome</keyword>
<protein>
    <submittedName>
        <fullName evidence="5">GntR family transcriptional regulator</fullName>
    </submittedName>
</protein>
<dbReference type="PRINTS" id="PR00035">
    <property type="entry name" value="HTHGNTR"/>
</dbReference>
<dbReference type="InterPro" id="IPR008920">
    <property type="entry name" value="TF_FadR/GntR_C"/>
</dbReference>
<dbReference type="Pfam" id="PF07729">
    <property type="entry name" value="FCD"/>
    <property type="match status" value="1"/>
</dbReference>
<evidence type="ECO:0000313" key="5">
    <source>
        <dbReference type="EMBL" id="CRK81250.1"/>
    </source>
</evidence>
<proteinExistence type="predicted"/>
<dbReference type="OrthoDB" id="368257at2"/>
<evidence type="ECO:0000256" key="1">
    <source>
        <dbReference type="ARBA" id="ARBA00023015"/>
    </source>
</evidence>
<feature type="domain" description="HTH gntR-type" evidence="4">
    <location>
        <begin position="4"/>
        <end position="71"/>
    </location>
</feature>
<keyword evidence="3" id="KW-0804">Transcription</keyword>
<gene>
    <name evidence="5" type="ORF">BN000_01150</name>
</gene>
<accession>A0A0U1NT71</accession>
<sequence>MSSKSLIDIAYTEIRQKIILGDFMPGTLLSENELANELNMSRTPIRTAISHLESEGFVVSLKNRGILVKEISVKEILDMIEVMISFQIQALDSIIERGCPIDIPELEKCLNKQIEASRQDNYPEHVRYSHMFSRCIISVLNNQVMLQNMDSYQDKIIMIATINWKRTPHQPHYSYNRINESLYQALASSDFEGAKQIVKEALRNTRNRVVTEGRM</sequence>
<dbReference type="Proteomes" id="UP000199087">
    <property type="component" value="Unassembled WGS sequence"/>
</dbReference>
<evidence type="ECO:0000256" key="3">
    <source>
        <dbReference type="ARBA" id="ARBA00023163"/>
    </source>
</evidence>
<dbReference type="Gene3D" id="1.10.10.10">
    <property type="entry name" value="Winged helix-like DNA-binding domain superfamily/Winged helix DNA-binding domain"/>
    <property type="match status" value="1"/>
</dbReference>
<dbReference type="Gene3D" id="1.20.120.530">
    <property type="entry name" value="GntR ligand-binding domain-like"/>
    <property type="match status" value="1"/>
</dbReference>
<keyword evidence="1" id="KW-0805">Transcription regulation</keyword>
<evidence type="ECO:0000313" key="6">
    <source>
        <dbReference type="Proteomes" id="UP000199087"/>
    </source>
</evidence>
<evidence type="ECO:0000259" key="4">
    <source>
        <dbReference type="PROSITE" id="PS50949"/>
    </source>
</evidence>
<dbReference type="PANTHER" id="PTHR43537">
    <property type="entry name" value="TRANSCRIPTIONAL REGULATOR, GNTR FAMILY"/>
    <property type="match status" value="1"/>
</dbReference>
<dbReference type="SMART" id="SM00345">
    <property type="entry name" value="HTH_GNTR"/>
    <property type="match status" value="1"/>
</dbReference>
<dbReference type="AlphaFoldDB" id="A0A0U1NT71"/>
<dbReference type="Pfam" id="PF00392">
    <property type="entry name" value="GntR"/>
    <property type="match status" value="1"/>
</dbReference>
<dbReference type="InterPro" id="IPR036388">
    <property type="entry name" value="WH-like_DNA-bd_sf"/>
</dbReference>
<dbReference type="InterPro" id="IPR036390">
    <property type="entry name" value="WH_DNA-bd_sf"/>
</dbReference>
<dbReference type="PROSITE" id="PS50949">
    <property type="entry name" value="HTH_GNTR"/>
    <property type="match status" value="1"/>
</dbReference>
<reference evidence="6" key="1">
    <citation type="submission" date="2015-05" db="EMBL/GenBank/DDBJ databases">
        <authorList>
            <person name="Urmite Genomes"/>
        </authorList>
    </citation>
    <scope>NUCLEOTIDE SEQUENCE [LARGE SCALE GENOMIC DNA]</scope>
    <source>
        <strain evidence="6">LF1</strain>
    </source>
</reference>
<dbReference type="InterPro" id="IPR011711">
    <property type="entry name" value="GntR_C"/>
</dbReference>
<dbReference type="CDD" id="cd07377">
    <property type="entry name" value="WHTH_GntR"/>
    <property type="match status" value="1"/>
</dbReference>
<dbReference type="GO" id="GO:0003700">
    <property type="term" value="F:DNA-binding transcription factor activity"/>
    <property type="evidence" value="ECO:0007669"/>
    <property type="project" value="InterPro"/>
</dbReference>
<dbReference type="STRING" id="1499688.BN000_01150"/>
<dbReference type="RefSeq" id="WP_090632010.1">
    <property type="nucleotide sequence ID" value="NZ_CVRB01000001.1"/>
</dbReference>
<dbReference type="PANTHER" id="PTHR43537:SF45">
    <property type="entry name" value="GNTR FAMILY REGULATORY PROTEIN"/>
    <property type="match status" value="1"/>
</dbReference>
<name>A0A0U1NT71_9BACI</name>
<keyword evidence="2" id="KW-0238">DNA-binding</keyword>